<keyword evidence="2" id="KW-1185">Reference proteome</keyword>
<comment type="caution">
    <text evidence="1">The sequence shown here is derived from an EMBL/GenBank/DDBJ whole genome shotgun (WGS) entry which is preliminary data.</text>
</comment>
<organism evidence="1 2">
    <name type="scientific">Brassica napus</name>
    <name type="common">Rape</name>
    <dbReference type="NCBI Taxonomy" id="3708"/>
    <lineage>
        <taxon>Eukaryota</taxon>
        <taxon>Viridiplantae</taxon>
        <taxon>Streptophyta</taxon>
        <taxon>Embryophyta</taxon>
        <taxon>Tracheophyta</taxon>
        <taxon>Spermatophyta</taxon>
        <taxon>Magnoliopsida</taxon>
        <taxon>eudicotyledons</taxon>
        <taxon>Gunneridae</taxon>
        <taxon>Pentapetalae</taxon>
        <taxon>rosids</taxon>
        <taxon>malvids</taxon>
        <taxon>Brassicales</taxon>
        <taxon>Brassicaceae</taxon>
        <taxon>Brassiceae</taxon>
        <taxon>Brassica</taxon>
    </lineage>
</organism>
<sequence>MIRPPLSTRVAILSLEGTRVARSARHHRNTVTPEICPTDHQAKPELHRSVTLHLQPSLGHLSRRASIAMARSHPSSLTAEHHKRNRMHLNPFRRNSSFSSSELFVNRVWDPKNAQEYLGRAQTTIVIPRALISQTVIGHAKIIFLDIMQVVSVTPKRSFSSSQSQLNQDEQVNSSGYQAIPIKADMVVTKDEP</sequence>
<proteinExistence type="predicted"/>
<protein>
    <submittedName>
        <fullName evidence="1">Uncharacterized protein</fullName>
    </submittedName>
</protein>
<dbReference type="EMBL" id="JAGKQM010000006">
    <property type="protein sequence ID" value="KAH0920899.1"/>
    <property type="molecule type" value="Genomic_DNA"/>
</dbReference>
<dbReference type="Proteomes" id="UP000824890">
    <property type="component" value="Unassembled WGS sequence"/>
</dbReference>
<gene>
    <name evidence="1" type="ORF">HID58_020917</name>
</gene>
<reference evidence="1 2" key="1">
    <citation type="submission" date="2021-05" db="EMBL/GenBank/DDBJ databases">
        <title>Genome Assembly of Synthetic Allotetraploid Brassica napus Reveals Homoeologous Exchanges between Subgenomes.</title>
        <authorList>
            <person name="Davis J.T."/>
        </authorList>
    </citation>
    <scope>NUCLEOTIDE SEQUENCE [LARGE SCALE GENOMIC DNA]</scope>
    <source>
        <strain evidence="2">cv. Da-Ae</strain>
        <tissue evidence="1">Seedling</tissue>
    </source>
</reference>
<evidence type="ECO:0000313" key="2">
    <source>
        <dbReference type="Proteomes" id="UP000824890"/>
    </source>
</evidence>
<accession>A0ABQ8CV39</accession>
<name>A0ABQ8CV39_BRANA</name>
<evidence type="ECO:0000313" key="1">
    <source>
        <dbReference type="EMBL" id="KAH0920899.1"/>
    </source>
</evidence>